<proteinExistence type="inferred from homology"/>
<organism evidence="6 7">
    <name type="scientific">Chelatococcus reniformis</name>
    <dbReference type="NCBI Taxonomy" id="1494448"/>
    <lineage>
        <taxon>Bacteria</taxon>
        <taxon>Pseudomonadati</taxon>
        <taxon>Pseudomonadota</taxon>
        <taxon>Alphaproteobacteria</taxon>
        <taxon>Hyphomicrobiales</taxon>
        <taxon>Chelatococcaceae</taxon>
        <taxon>Chelatococcus</taxon>
    </lineage>
</organism>
<comment type="caution">
    <text evidence="6">The sequence shown here is derived from an EMBL/GenBank/DDBJ whole genome shotgun (WGS) entry which is preliminary data.</text>
</comment>
<evidence type="ECO:0000259" key="5">
    <source>
        <dbReference type="PROSITE" id="PS51891"/>
    </source>
</evidence>
<dbReference type="PROSITE" id="PS51891">
    <property type="entry name" value="CENP_V_GFA"/>
    <property type="match status" value="1"/>
</dbReference>
<dbReference type="EMBL" id="BMGG01000007">
    <property type="protein sequence ID" value="GGC77195.1"/>
    <property type="molecule type" value="Genomic_DNA"/>
</dbReference>
<evidence type="ECO:0000256" key="4">
    <source>
        <dbReference type="ARBA" id="ARBA00023239"/>
    </source>
</evidence>
<protein>
    <submittedName>
        <fullName evidence="6">Aldehyde-activating protein</fullName>
    </submittedName>
</protein>
<comment type="similarity">
    <text evidence="1">Belongs to the Gfa family.</text>
</comment>
<gene>
    <name evidence="6" type="ORF">GCM10010994_39380</name>
</gene>
<reference evidence="6" key="2">
    <citation type="submission" date="2020-09" db="EMBL/GenBank/DDBJ databases">
        <authorList>
            <person name="Sun Q."/>
            <person name="Zhou Y."/>
        </authorList>
    </citation>
    <scope>NUCLEOTIDE SEQUENCE</scope>
    <source>
        <strain evidence="6">CGMCC 1.12919</strain>
    </source>
</reference>
<reference evidence="6" key="1">
    <citation type="journal article" date="2014" name="Int. J. Syst. Evol. Microbiol.">
        <title>Complete genome sequence of Corynebacterium casei LMG S-19264T (=DSM 44701T), isolated from a smear-ripened cheese.</title>
        <authorList>
            <consortium name="US DOE Joint Genome Institute (JGI-PGF)"/>
            <person name="Walter F."/>
            <person name="Albersmeier A."/>
            <person name="Kalinowski J."/>
            <person name="Ruckert C."/>
        </authorList>
    </citation>
    <scope>NUCLEOTIDE SEQUENCE</scope>
    <source>
        <strain evidence="6">CGMCC 1.12919</strain>
    </source>
</reference>
<dbReference type="Gene3D" id="3.90.1590.10">
    <property type="entry name" value="glutathione-dependent formaldehyde- activating enzyme (gfa)"/>
    <property type="match status" value="1"/>
</dbReference>
<dbReference type="Proteomes" id="UP000637002">
    <property type="component" value="Unassembled WGS sequence"/>
</dbReference>
<dbReference type="InterPro" id="IPR011057">
    <property type="entry name" value="Mss4-like_sf"/>
</dbReference>
<dbReference type="RefSeq" id="WP_188610884.1">
    <property type="nucleotide sequence ID" value="NZ_BMGG01000007.1"/>
</dbReference>
<sequence>MLSGGCYCGQVRYDAEAPPFHATLCHCADCRRIAGAASVAWFSVPRASFHFTATAPASFRSSPRVTRRFCGSCGTALTYEHDGLPDEIDVTTASLDDPEAAAPRDHTWTAEKLRWEPLCDSLPVFPGPWDGI</sequence>
<dbReference type="Pfam" id="PF04828">
    <property type="entry name" value="GFA"/>
    <property type="match status" value="1"/>
</dbReference>
<evidence type="ECO:0000313" key="6">
    <source>
        <dbReference type="EMBL" id="GGC77195.1"/>
    </source>
</evidence>
<dbReference type="GO" id="GO:0016846">
    <property type="term" value="F:carbon-sulfur lyase activity"/>
    <property type="evidence" value="ECO:0007669"/>
    <property type="project" value="InterPro"/>
</dbReference>
<dbReference type="PANTHER" id="PTHR33337:SF40">
    <property type="entry name" value="CENP-V_GFA DOMAIN-CONTAINING PROTEIN-RELATED"/>
    <property type="match status" value="1"/>
</dbReference>
<evidence type="ECO:0000256" key="1">
    <source>
        <dbReference type="ARBA" id="ARBA00005495"/>
    </source>
</evidence>
<dbReference type="GO" id="GO:0046872">
    <property type="term" value="F:metal ion binding"/>
    <property type="evidence" value="ECO:0007669"/>
    <property type="project" value="UniProtKB-KW"/>
</dbReference>
<accession>A0A916XKF3</accession>
<keyword evidence="2" id="KW-0479">Metal-binding</keyword>
<evidence type="ECO:0000313" key="7">
    <source>
        <dbReference type="Proteomes" id="UP000637002"/>
    </source>
</evidence>
<dbReference type="PANTHER" id="PTHR33337">
    <property type="entry name" value="GFA DOMAIN-CONTAINING PROTEIN"/>
    <property type="match status" value="1"/>
</dbReference>
<evidence type="ECO:0000256" key="2">
    <source>
        <dbReference type="ARBA" id="ARBA00022723"/>
    </source>
</evidence>
<keyword evidence="3" id="KW-0862">Zinc</keyword>
<evidence type="ECO:0000256" key="3">
    <source>
        <dbReference type="ARBA" id="ARBA00022833"/>
    </source>
</evidence>
<dbReference type="AlphaFoldDB" id="A0A916XKF3"/>
<dbReference type="SUPFAM" id="SSF51316">
    <property type="entry name" value="Mss4-like"/>
    <property type="match status" value="1"/>
</dbReference>
<dbReference type="InterPro" id="IPR006913">
    <property type="entry name" value="CENP-V/GFA"/>
</dbReference>
<feature type="domain" description="CENP-V/GFA" evidence="5">
    <location>
        <begin position="2"/>
        <end position="105"/>
    </location>
</feature>
<name>A0A916XKF3_9HYPH</name>
<keyword evidence="4" id="KW-0456">Lyase</keyword>
<keyword evidence="7" id="KW-1185">Reference proteome</keyword>